<dbReference type="GO" id="GO:0003841">
    <property type="term" value="F:1-acylglycerol-3-phosphate O-acyltransferase activity"/>
    <property type="evidence" value="ECO:0007669"/>
    <property type="project" value="TreeGrafter"/>
</dbReference>
<evidence type="ECO:0000313" key="7">
    <source>
        <dbReference type="Proteomes" id="UP000034883"/>
    </source>
</evidence>
<dbReference type="RefSeq" id="WP_053236592.1">
    <property type="nucleotide sequence ID" value="NZ_CP011125.1"/>
</dbReference>
<keyword evidence="4" id="KW-0472">Membrane</keyword>
<dbReference type="PANTHER" id="PTHR10434">
    <property type="entry name" value="1-ACYL-SN-GLYCEROL-3-PHOSPHATE ACYLTRANSFERASE"/>
    <property type="match status" value="1"/>
</dbReference>
<keyword evidence="7" id="KW-1185">Reference proteome</keyword>
<accession>A0A0F6YLT3</accession>
<gene>
    <name evidence="6" type="ORF">DB32_006706</name>
</gene>
<evidence type="ECO:0000256" key="2">
    <source>
        <dbReference type="ARBA" id="ARBA00022679"/>
    </source>
</evidence>
<feature type="domain" description="Phospholipid/glycerol acyltransferase" evidence="5">
    <location>
        <begin position="84"/>
        <end position="197"/>
    </location>
</feature>
<evidence type="ECO:0000259" key="5">
    <source>
        <dbReference type="SMART" id="SM00563"/>
    </source>
</evidence>
<keyword evidence="4" id="KW-0812">Transmembrane</keyword>
<dbReference type="KEGG" id="samy:DB32_006706"/>
<dbReference type="GO" id="GO:0006654">
    <property type="term" value="P:phosphatidic acid biosynthetic process"/>
    <property type="evidence" value="ECO:0007669"/>
    <property type="project" value="TreeGrafter"/>
</dbReference>
<keyword evidence="3 6" id="KW-0012">Acyltransferase</keyword>
<organism evidence="6 7">
    <name type="scientific">Sandaracinus amylolyticus</name>
    <dbReference type="NCBI Taxonomy" id="927083"/>
    <lineage>
        <taxon>Bacteria</taxon>
        <taxon>Pseudomonadati</taxon>
        <taxon>Myxococcota</taxon>
        <taxon>Polyangia</taxon>
        <taxon>Polyangiales</taxon>
        <taxon>Sandaracinaceae</taxon>
        <taxon>Sandaracinus</taxon>
    </lineage>
</organism>
<dbReference type="PANTHER" id="PTHR10434:SF66">
    <property type="entry name" value="PHOSPHOLIPID_GLYCEROL ACYLTRANSFERASE DOMAIN-CONTAINING PROTEIN"/>
    <property type="match status" value="1"/>
</dbReference>
<dbReference type="EMBL" id="CP011125">
    <property type="protein sequence ID" value="AKF09557.1"/>
    <property type="molecule type" value="Genomic_DNA"/>
</dbReference>
<evidence type="ECO:0000313" key="6">
    <source>
        <dbReference type="EMBL" id="AKF09557.1"/>
    </source>
</evidence>
<keyword evidence="2 6" id="KW-0808">Transferase</keyword>
<dbReference type="InterPro" id="IPR002123">
    <property type="entry name" value="Plipid/glycerol_acylTrfase"/>
</dbReference>
<keyword evidence="4" id="KW-1133">Transmembrane helix</keyword>
<dbReference type="AlphaFoldDB" id="A0A0F6YLT3"/>
<proteinExistence type="predicted"/>
<dbReference type="STRING" id="927083.DB32_006706"/>
<dbReference type="OrthoDB" id="9809618at2"/>
<evidence type="ECO:0000256" key="4">
    <source>
        <dbReference type="SAM" id="Phobius"/>
    </source>
</evidence>
<dbReference type="Pfam" id="PF01553">
    <property type="entry name" value="Acyltransferase"/>
    <property type="match status" value="1"/>
</dbReference>
<feature type="transmembrane region" description="Helical" evidence="4">
    <location>
        <begin position="12"/>
        <end position="35"/>
    </location>
</feature>
<dbReference type="SUPFAM" id="SSF69593">
    <property type="entry name" value="Glycerol-3-phosphate (1)-acyltransferase"/>
    <property type="match status" value="1"/>
</dbReference>
<dbReference type="CDD" id="cd07989">
    <property type="entry name" value="LPLAT_AGPAT-like"/>
    <property type="match status" value="1"/>
</dbReference>
<evidence type="ECO:0000256" key="3">
    <source>
        <dbReference type="ARBA" id="ARBA00023315"/>
    </source>
</evidence>
<dbReference type="Proteomes" id="UP000034883">
    <property type="component" value="Chromosome"/>
</dbReference>
<comment type="pathway">
    <text evidence="1">Lipid metabolism.</text>
</comment>
<protein>
    <submittedName>
        <fullName evidence="6">1-acyl-sn-glycerol-3-phosphate acyltransferase</fullName>
    </submittedName>
</protein>
<name>A0A0F6YLT3_9BACT</name>
<reference evidence="6 7" key="1">
    <citation type="submission" date="2015-03" db="EMBL/GenBank/DDBJ databases">
        <title>Genome assembly of Sandaracinus amylolyticus DSM 53668.</title>
        <authorList>
            <person name="Sharma G."/>
            <person name="Subramanian S."/>
        </authorList>
    </citation>
    <scope>NUCLEOTIDE SEQUENCE [LARGE SCALE GENOMIC DNA]</scope>
    <source>
        <strain evidence="6 7">DSM 53668</strain>
    </source>
</reference>
<evidence type="ECO:0000256" key="1">
    <source>
        <dbReference type="ARBA" id="ARBA00005189"/>
    </source>
</evidence>
<dbReference type="SMART" id="SM00563">
    <property type="entry name" value="PlsC"/>
    <property type="match status" value="1"/>
</dbReference>
<sequence length="278" mass="31140">MPRWLRIILTAWAFFLFFVGSPLIGIVVLPLLRLVAKDREDHRRRCTRVIGRLHRVFTWWMRVSGLVAPPAMPELPGVAPGAPYVMITNHPSLIDVILLLGSFEGLTCVVKGSWYRSLVLGPLLKQTAYLPGPGSGEEESEDMLGTMVEHLSTGHPLLVFPEGTRSLKNRMHRFRRGAVEAAVRAKVPIVAMFVAIDRPFLMKGVPFWHVPKDTATYSIEPLEVIDTRDVPVEHAKALNAELQSKFQARFQRMLAERVEHAVRPSAPPPQPRADRAAA</sequence>